<dbReference type="Proteomes" id="UP000006044">
    <property type="component" value="Unassembled WGS sequence"/>
</dbReference>
<proteinExistence type="predicted"/>
<evidence type="ECO:0000313" key="1">
    <source>
        <dbReference type="EMBL" id="EJZ64702.1"/>
    </source>
</evidence>
<name>K0WZW6_9BACT</name>
<dbReference type="eggNOG" id="ENOG5032VPY">
    <property type="taxonomic scope" value="Bacteria"/>
</dbReference>
<accession>K0WZW6</accession>
<sequence length="322" mass="35555">MAHNISFSDEEYQKAAEKWRQQLLLLPMLSCKDSLRFMTGIPGIRNKEHVGTAKSNAQFGPYKADKNSSSTTEVKYRELETFFGNVCEDFEPNSVVTMLLGQNASFLGEGQKTAPSAKLVIASVLKSLGESLHNVLFTAKRNAEGDTSADLFNGFITIADAEVTAENISEAKGNLLKITTGFSEADALDVAKSIERKAHPVLRATEKFLYCSPEFADAYNDAYMLTHGGIVYNKKFEQAVVEGSNNKTTLAPLTCLAGSSKFFLAPKSNMLYGYDSLSDQERIQVDRFKPFMLTLSAAMFFGVQFYSIDPRMLLMVDVTKQG</sequence>
<reference evidence="1 2" key="1">
    <citation type="submission" date="2012-08" db="EMBL/GenBank/DDBJ databases">
        <title>The Genome Sequence of Barnesiella intestinihominis YIT 11860.</title>
        <authorList>
            <consortium name="The Broad Institute Genome Sequencing Platform"/>
            <person name="Earl A."/>
            <person name="Ward D."/>
            <person name="Feldgarden M."/>
            <person name="Gevers D."/>
            <person name="Morotomi M."/>
            <person name="Walker B."/>
            <person name="Young S.K."/>
            <person name="Zeng Q."/>
            <person name="Gargeya S."/>
            <person name="Fitzgerald M."/>
            <person name="Haas B."/>
            <person name="Abouelleil A."/>
            <person name="Alvarado L."/>
            <person name="Arachchi H.M."/>
            <person name="Berlin A.M."/>
            <person name="Chapman S.B."/>
            <person name="Goldberg J."/>
            <person name="Griggs A."/>
            <person name="Gujja S."/>
            <person name="Hansen M."/>
            <person name="Howarth C."/>
            <person name="Imamovic A."/>
            <person name="Larimer J."/>
            <person name="McCowen C."/>
            <person name="Montmayeur A."/>
            <person name="Murphy C."/>
            <person name="Neiman D."/>
            <person name="Pearson M."/>
            <person name="Priest M."/>
            <person name="Roberts A."/>
            <person name="Saif S."/>
            <person name="Shea T."/>
            <person name="Sisk P."/>
            <person name="Sykes S."/>
            <person name="Wortman J."/>
            <person name="Nusbaum C."/>
            <person name="Birren B."/>
        </authorList>
    </citation>
    <scope>NUCLEOTIDE SEQUENCE [LARGE SCALE GENOMIC DNA]</scope>
    <source>
        <strain evidence="1 2">YIT 11860</strain>
    </source>
</reference>
<dbReference type="RefSeq" id="WP_008861670.1">
    <property type="nucleotide sequence ID" value="NZ_JH815204.1"/>
</dbReference>
<dbReference type="OrthoDB" id="1061225at2"/>
<dbReference type="AlphaFoldDB" id="K0WZW6"/>
<evidence type="ECO:0008006" key="3">
    <source>
        <dbReference type="Google" id="ProtNLM"/>
    </source>
</evidence>
<protein>
    <recommendedName>
        <fullName evidence="3">Major capsid protein</fullName>
    </recommendedName>
</protein>
<organism evidence="1 2">
    <name type="scientific">Barnesiella intestinihominis YIT 11860</name>
    <dbReference type="NCBI Taxonomy" id="742726"/>
    <lineage>
        <taxon>Bacteria</taxon>
        <taxon>Pseudomonadati</taxon>
        <taxon>Bacteroidota</taxon>
        <taxon>Bacteroidia</taxon>
        <taxon>Bacteroidales</taxon>
        <taxon>Barnesiellaceae</taxon>
        <taxon>Barnesiella</taxon>
    </lineage>
</organism>
<dbReference type="GeneID" id="77848477"/>
<dbReference type="HOGENOM" id="CLU_876788_0_0_10"/>
<comment type="caution">
    <text evidence="1">The sequence shown here is derived from an EMBL/GenBank/DDBJ whole genome shotgun (WGS) entry which is preliminary data.</text>
</comment>
<gene>
    <name evidence="1" type="ORF">HMPREF9448_01184</name>
</gene>
<dbReference type="STRING" id="742726.HMPREF9448_01184"/>
<evidence type="ECO:0000313" key="2">
    <source>
        <dbReference type="Proteomes" id="UP000006044"/>
    </source>
</evidence>
<dbReference type="EMBL" id="ADLE01000008">
    <property type="protein sequence ID" value="EJZ64702.1"/>
    <property type="molecule type" value="Genomic_DNA"/>
</dbReference>
<keyword evidence="2" id="KW-1185">Reference proteome</keyword>